<proteinExistence type="predicted"/>
<dbReference type="Pfam" id="PF25681">
    <property type="entry name" value="Phage_TTP_17"/>
    <property type="match status" value="1"/>
</dbReference>
<dbReference type="RefSeq" id="WP_117678842.1">
    <property type="nucleotide sequence ID" value="NZ_JAQCWE010000006.1"/>
</dbReference>
<gene>
    <name evidence="1" type="ORF">DXC81_01450</name>
</gene>
<dbReference type="EMBL" id="QSRJ01000001">
    <property type="protein sequence ID" value="RGL12348.1"/>
    <property type="molecule type" value="Genomic_DNA"/>
</dbReference>
<dbReference type="AlphaFoldDB" id="A0A3E4QZK6"/>
<protein>
    <submittedName>
        <fullName evidence="1">Phage tail protein</fullName>
    </submittedName>
</protein>
<evidence type="ECO:0000313" key="2">
    <source>
        <dbReference type="Proteomes" id="UP000260943"/>
    </source>
</evidence>
<sequence>MANDASNVGVGKPKVTGAISIAAVGTELPTDATASLNEAFKGIGYCNEDGVVISEERDSEDIPAWGGDVVFTSQTSYKESISFTPIEINAEVAKMQYGDDNVKVEAGKMAIKHTGAVLPEKSLVVETVPNSKTVARYVVPRGKLTEKGDLSLNDSDPMGRESVFTCLPDDTGVTMYEYLAITGLSPASLMTLRSAVSGKTVKEIERYAADNGIDLSGTKTKADKVAAIAAAVEGEAAGE</sequence>
<dbReference type="Proteomes" id="UP000260943">
    <property type="component" value="Unassembled WGS sequence"/>
</dbReference>
<reference evidence="1 2" key="1">
    <citation type="submission" date="2018-08" db="EMBL/GenBank/DDBJ databases">
        <title>A genome reference for cultivated species of the human gut microbiota.</title>
        <authorList>
            <person name="Zou Y."/>
            <person name="Xue W."/>
            <person name="Luo G."/>
        </authorList>
    </citation>
    <scope>NUCLEOTIDE SEQUENCE [LARGE SCALE GENOMIC DNA]</scope>
    <source>
        <strain evidence="1 2">TF08-14</strain>
    </source>
</reference>
<accession>A0A3E4QZK6</accession>
<comment type="caution">
    <text evidence="1">The sequence shown here is derived from an EMBL/GenBank/DDBJ whole genome shotgun (WGS) entry which is preliminary data.</text>
</comment>
<evidence type="ECO:0000313" key="1">
    <source>
        <dbReference type="EMBL" id="RGL12348.1"/>
    </source>
</evidence>
<name>A0A3E4QZK6_9ACTN</name>
<organism evidence="1 2">
    <name type="scientific">Collinsella tanakaei</name>
    <dbReference type="NCBI Taxonomy" id="626935"/>
    <lineage>
        <taxon>Bacteria</taxon>
        <taxon>Bacillati</taxon>
        <taxon>Actinomycetota</taxon>
        <taxon>Coriobacteriia</taxon>
        <taxon>Coriobacteriales</taxon>
        <taxon>Coriobacteriaceae</taxon>
        <taxon>Collinsella</taxon>
    </lineage>
</organism>
<dbReference type="InterPro" id="IPR058154">
    <property type="entry name" value="Bxb1_TTP-like"/>
</dbReference>